<protein>
    <submittedName>
        <fullName evidence="1">FixT2 antikinase protein</fullName>
    </submittedName>
</protein>
<dbReference type="HOGENOM" id="CLU_148627_0_0_5"/>
<evidence type="ECO:0000313" key="1">
    <source>
        <dbReference type="EMBL" id="AEH82239.1"/>
    </source>
</evidence>
<accession>F7XFB4</accession>
<evidence type="ECO:0000313" key="2">
    <source>
        <dbReference type="Proteomes" id="UP000009045"/>
    </source>
</evidence>
<dbReference type="PATRIC" id="fig|707241.3.peg.5100"/>
<organism evidence="1 2">
    <name type="scientific">Sinorhizobium meliloti (strain SM11)</name>
    <dbReference type="NCBI Taxonomy" id="707241"/>
    <lineage>
        <taxon>Bacteria</taxon>
        <taxon>Pseudomonadati</taxon>
        <taxon>Pseudomonadota</taxon>
        <taxon>Alphaproteobacteria</taxon>
        <taxon>Hyphomicrobiales</taxon>
        <taxon>Rhizobiaceae</taxon>
        <taxon>Sinorhizobium/Ensifer group</taxon>
        <taxon>Sinorhizobium</taxon>
    </lineage>
</organism>
<name>F7XFB4_SINMM</name>
<keyword evidence="1" id="KW-0614">Plasmid</keyword>
<reference evidence="1 2" key="1">
    <citation type="journal article" date="2011" name="J. Biotechnol.">
        <title>The complete genome sequence of the dominant Sinorhizobium meliloti field isolate SM11 extends the S. meliloti pan-genome.</title>
        <authorList>
            <person name="Schneiker-Bekel S."/>
            <person name="Wibberg D."/>
            <person name="Bekel T."/>
            <person name="Blom J."/>
            <person name="Linke B."/>
            <person name="Neuweger H."/>
            <person name="Stiens M."/>
            <person name="Vorholter F.J."/>
            <person name="Weidner S."/>
            <person name="Goesmann A."/>
            <person name="Puhler A."/>
            <person name="Schluter A."/>
        </authorList>
    </citation>
    <scope>NUCLEOTIDE SEQUENCE [LARGE SCALE GENOMIC DNA]</scope>
    <source>
        <strain evidence="1 2">SM11</strain>
        <plasmid evidence="2">pSmeSM11c</plasmid>
    </source>
</reference>
<dbReference type="AlphaFoldDB" id="F7XFB4"/>
<proteinExistence type="predicted"/>
<sequence length="131" mass="13879">MAAHCGRCTSHCAGLKLLDAKTIIVVAADQGLRRSVAFALEVEGYATQSYDTLRTAEDASRLALCTVLDDDILRSEPQAAAQFLSNRGGPAILLVDGLSALQQRVDYTTLTKPFTGADLLGVINSLIEAAK</sequence>
<gene>
    <name evidence="1" type="primary">fixT2</name>
    <name evidence="1" type="ordered locus">SM11_pC1166</name>
</gene>
<dbReference type="EMBL" id="CP001831">
    <property type="protein sequence ID" value="AEH82239.1"/>
    <property type="molecule type" value="Genomic_DNA"/>
</dbReference>
<dbReference type="Proteomes" id="UP000009045">
    <property type="component" value="Plasmid pSmeSM11c"/>
</dbReference>
<dbReference type="KEGG" id="smx:SM11_pC1166"/>
<geneLocation type="plasmid" evidence="1 2">
    <name>pSmeSM11c</name>
</geneLocation>